<evidence type="ECO:0000313" key="3">
    <source>
        <dbReference type="EMBL" id="BAD25705.1"/>
    </source>
</evidence>
<evidence type="ECO:0000313" key="4">
    <source>
        <dbReference type="Proteomes" id="UP000000763"/>
    </source>
</evidence>
<name>Q6K300_ORYSJ</name>
<organism evidence="2 4">
    <name type="scientific">Oryza sativa subsp. japonica</name>
    <name type="common">Rice</name>
    <dbReference type="NCBI Taxonomy" id="39947"/>
    <lineage>
        <taxon>Eukaryota</taxon>
        <taxon>Viridiplantae</taxon>
        <taxon>Streptophyta</taxon>
        <taxon>Embryophyta</taxon>
        <taxon>Tracheophyta</taxon>
        <taxon>Spermatophyta</taxon>
        <taxon>Magnoliopsida</taxon>
        <taxon>Liliopsida</taxon>
        <taxon>Poales</taxon>
        <taxon>Poaceae</taxon>
        <taxon>BOP clade</taxon>
        <taxon>Oryzoideae</taxon>
        <taxon>Oryzeae</taxon>
        <taxon>Oryzinae</taxon>
        <taxon>Oryza</taxon>
        <taxon>Oryza sativa</taxon>
    </lineage>
</organism>
<dbReference type="AlphaFoldDB" id="Q6K300"/>
<proteinExistence type="predicted"/>
<reference evidence="4" key="4">
    <citation type="journal article" date="2008" name="Nucleic Acids Res.">
        <title>The rice annotation project database (RAP-DB): 2008 update.</title>
        <authorList>
            <consortium name="The rice annotation project (RAP)"/>
        </authorList>
    </citation>
    <scope>GENOME REANNOTATION</scope>
    <source>
        <strain evidence="4">cv. Nipponbare</strain>
    </source>
</reference>
<feature type="region of interest" description="Disordered" evidence="1">
    <location>
        <begin position="1"/>
        <end position="21"/>
    </location>
</feature>
<gene>
    <name evidence="2" type="ORF">P0543C11.1</name>
    <name evidence="3" type="ORF">P0572A04.30</name>
</gene>
<sequence length="64" mass="6887">MTDVTGLTPVMSSADSHDSTSHLLPAKVEVVVGRLIRRLGTQNKGEAGIYFVAPSYTDLPKTQE</sequence>
<dbReference type="Proteomes" id="UP000000763">
    <property type="component" value="Chromosome 2"/>
</dbReference>
<reference evidence="3" key="1">
    <citation type="submission" date="2002-03" db="EMBL/GenBank/DDBJ databases">
        <title>Oryza sativa nipponbare(GA3) genomic DNA, chromosome 2, PAC clone:P0572A04.</title>
        <authorList>
            <person name="Sasaki T."/>
            <person name="Matsumoto T."/>
            <person name="Yamamoto K."/>
        </authorList>
    </citation>
    <scope>NUCLEOTIDE SEQUENCE</scope>
</reference>
<protein>
    <submittedName>
        <fullName evidence="2">Uncharacterized protein</fullName>
    </submittedName>
</protein>
<reference evidence="2" key="2">
    <citation type="submission" date="2002-09" db="EMBL/GenBank/DDBJ databases">
        <title>Oryza sativa nipponbare(GA3) genomic DNA, chromosome 2, PAC clone:P0543C11.</title>
        <authorList>
            <person name="Sasaki T."/>
            <person name="Matsumoto T."/>
            <person name="Katayose Y."/>
        </authorList>
    </citation>
    <scope>NUCLEOTIDE SEQUENCE</scope>
</reference>
<reference evidence="4" key="3">
    <citation type="journal article" date="2005" name="Nature">
        <title>The map-based sequence of the rice genome.</title>
        <authorList>
            <consortium name="International rice genome sequencing project (IRGSP)"/>
            <person name="Matsumoto T."/>
            <person name="Wu J."/>
            <person name="Kanamori H."/>
            <person name="Katayose Y."/>
            <person name="Fujisawa M."/>
            <person name="Namiki N."/>
            <person name="Mizuno H."/>
            <person name="Yamamoto K."/>
            <person name="Antonio B.A."/>
            <person name="Baba T."/>
            <person name="Sakata K."/>
            <person name="Nagamura Y."/>
            <person name="Aoki H."/>
            <person name="Arikawa K."/>
            <person name="Arita K."/>
            <person name="Bito T."/>
            <person name="Chiden Y."/>
            <person name="Fujitsuka N."/>
            <person name="Fukunaka R."/>
            <person name="Hamada M."/>
            <person name="Harada C."/>
            <person name="Hayashi A."/>
            <person name="Hijishita S."/>
            <person name="Honda M."/>
            <person name="Hosokawa S."/>
            <person name="Ichikawa Y."/>
            <person name="Idonuma A."/>
            <person name="Iijima M."/>
            <person name="Ikeda M."/>
            <person name="Ikeno M."/>
            <person name="Ito K."/>
            <person name="Ito S."/>
            <person name="Ito T."/>
            <person name="Ito Y."/>
            <person name="Ito Y."/>
            <person name="Iwabuchi A."/>
            <person name="Kamiya K."/>
            <person name="Karasawa W."/>
            <person name="Kurita K."/>
            <person name="Katagiri S."/>
            <person name="Kikuta A."/>
            <person name="Kobayashi H."/>
            <person name="Kobayashi N."/>
            <person name="Machita K."/>
            <person name="Maehara T."/>
            <person name="Masukawa M."/>
            <person name="Mizubayashi T."/>
            <person name="Mukai Y."/>
            <person name="Nagasaki H."/>
            <person name="Nagata Y."/>
            <person name="Naito S."/>
            <person name="Nakashima M."/>
            <person name="Nakama Y."/>
            <person name="Nakamichi Y."/>
            <person name="Nakamura M."/>
            <person name="Meguro A."/>
            <person name="Negishi M."/>
            <person name="Ohta I."/>
            <person name="Ohta T."/>
            <person name="Okamoto M."/>
            <person name="Ono N."/>
            <person name="Saji S."/>
            <person name="Sakaguchi M."/>
            <person name="Sakai K."/>
            <person name="Shibata M."/>
            <person name="Shimokawa T."/>
            <person name="Song J."/>
            <person name="Takazaki Y."/>
            <person name="Terasawa K."/>
            <person name="Tsugane M."/>
            <person name="Tsuji K."/>
            <person name="Ueda S."/>
            <person name="Waki K."/>
            <person name="Yamagata H."/>
            <person name="Yamamoto M."/>
            <person name="Yamamoto S."/>
            <person name="Yamane H."/>
            <person name="Yoshiki S."/>
            <person name="Yoshihara R."/>
            <person name="Yukawa K."/>
            <person name="Zhong H."/>
            <person name="Yano M."/>
            <person name="Yuan Q."/>
            <person name="Ouyang S."/>
            <person name="Liu J."/>
            <person name="Jones K.M."/>
            <person name="Gansberger K."/>
            <person name="Moffat K."/>
            <person name="Hill J."/>
            <person name="Bera J."/>
            <person name="Fadrosh D."/>
            <person name="Jin S."/>
            <person name="Johri S."/>
            <person name="Kim M."/>
            <person name="Overton L."/>
            <person name="Reardon M."/>
            <person name="Tsitrin T."/>
            <person name="Vuong H."/>
            <person name="Weaver B."/>
            <person name="Ciecko A."/>
            <person name="Tallon L."/>
            <person name="Jackson J."/>
            <person name="Pai G."/>
            <person name="Aken S.V."/>
            <person name="Utterback T."/>
            <person name="Reidmuller S."/>
            <person name="Feldblyum T."/>
            <person name="Hsiao J."/>
            <person name="Zismann V."/>
            <person name="Iobst S."/>
            <person name="de Vazeille A.R."/>
            <person name="Buell C.R."/>
            <person name="Ying K."/>
            <person name="Li Y."/>
            <person name="Lu T."/>
            <person name="Huang Y."/>
            <person name="Zhao Q."/>
            <person name="Feng Q."/>
            <person name="Zhang L."/>
            <person name="Zhu J."/>
            <person name="Weng Q."/>
            <person name="Mu J."/>
            <person name="Lu Y."/>
            <person name="Fan D."/>
            <person name="Liu Y."/>
            <person name="Guan J."/>
            <person name="Zhang Y."/>
            <person name="Yu S."/>
            <person name="Liu X."/>
            <person name="Zhang Y."/>
            <person name="Hong G."/>
            <person name="Han B."/>
            <person name="Choisne N."/>
            <person name="Demange N."/>
            <person name="Orjeda G."/>
            <person name="Samain S."/>
            <person name="Cattolico L."/>
            <person name="Pelletier E."/>
            <person name="Couloux A."/>
            <person name="Segurens B."/>
            <person name="Wincker P."/>
            <person name="D'Hont A."/>
            <person name="Scarpelli C."/>
            <person name="Weissenbach J."/>
            <person name="Salanoubat M."/>
            <person name="Quetier F."/>
            <person name="Yu Y."/>
            <person name="Kim H.R."/>
            <person name="Rambo T."/>
            <person name="Currie J."/>
            <person name="Collura K."/>
            <person name="Luo M."/>
            <person name="Yang T."/>
            <person name="Ammiraju J.S.S."/>
            <person name="Engler F."/>
            <person name="Soderlund C."/>
            <person name="Wing R.A."/>
            <person name="Palmer L.E."/>
            <person name="de la Bastide M."/>
            <person name="Spiegel L."/>
            <person name="Nascimento L."/>
            <person name="Zutavern T."/>
            <person name="O'Shaughnessy A."/>
            <person name="Dike S."/>
            <person name="Dedhia N."/>
            <person name="Preston R."/>
            <person name="Balija V."/>
            <person name="McCombie W.R."/>
            <person name="Chow T."/>
            <person name="Chen H."/>
            <person name="Chung M."/>
            <person name="Chen C."/>
            <person name="Shaw J."/>
            <person name="Wu H."/>
            <person name="Hsiao K."/>
            <person name="Chao Y."/>
            <person name="Chu M."/>
            <person name="Cheng C."/>
            <person name="Hour A."/>
            <person name="Lee P."/>
            <person name="Lin S."/>
            <person name="Lin Y."/>
            <person name="Liou J."/>
            <person name="Liu S."/>
            <person name="Hsing Y."/>
            <person name="Raghuvanshi S."/>
            <person name="Mohanty A."/>
            <person name="Bharti A.K."/>
            <person name="Gaur A."/>
            <person name="Gupta V."/>
            <person name="Kumar D."/>
            <person name="Ravi V."/>
            <person name="Vij S."/>
            <person name="Kapur A."/>
            <person name="Khurana P."/>
            <person name="Khurana P."/>
            <person name="Khurana J.P."/>
            <person name="Tyagi A.K."/>
            <person name="Gaikwad K."/>
            <person name="Singh A."/>
            <person name="Dalal V."/>
            <person name="Srivastava S."/>
            <person name="Dixit A."/>
            <person name="Pal A.K."/>
            <person name="Ghazi I.A."/>
            <person name="Yadav M."/>
            <person name="Pandit A."/>
            <person name="Bhargava A."/>
            <person name="Sureshbabu K."/>
            <person name="Batra K."/>
            <person name="Sharma T.R."/>
            <person name="Mohapatra T."/>
            <person name="Singh N.K."/>
            <person name="Messing J."/>
            <person name="Nelson A.B."/>
            <person name="Fuks G."/>
            <person name="Kavchok S."/>
            <person name="Keizer G."/>
            <person name="Linton E."/>
            <person name="Llaca V."/>
            <person name="Song R."/>
            <person name="Tanyolac B."/>
            <person name="Young S."/>
            <person name="Ho-Il K."/>
            <person name="Hahn J.H."/>
            <person name="Sangsakoo G."/>
            <person name="Vanavichit A."/>
            <person name="de Mattos Luiz.A.T."/>
            <person name="Zimmer P.D."/>
            <person name="Malone G."/>
            <person name="Dellagostin O."/>
            <person name="de Oliveira A.C."/>
            <person name="Bevan M."/>
            <person name="Bancroft I."/>
            <person name="Minx P."/>
            <person name="Cordum H."/>
            <person name="Wilson R."/>
            <person name="Cheng Z."/>
            <person name="Jin W."/>
            <person name="Jiang J."/>
            <person name="Leong S.A."/>
            <person name="Iwama H."/>
            <person name="Gojobori T."/>
            <person name="Itoh T."/>
            <person name="Niimura Y."/>
            <person name="Fujii Y."/>
            <person name="Habara T."/>
            <person name="Sakai H."/>
            <person name="Sato Y."/>
            <person name="Wilson G."/>
            <person name="Kumar K."/>
            <person name="McCouch S."/>
            <person name="Juretic N."/>
            <person name="Hoen D."/>
            <person name="Wright S."/>
            <person name="Bruskiewich R."/>
            <person name="Bureau T."/>
            <person name="Miyao A."/>
            <person name="Hirochika H."/>
            <person name="Nishikawa T."/>
            <person name="Kadowaki K."/>
            <person name="Sugiura M."/>
            <person name="Burr B."/>
            <person name="Sasaki T."/>
        </authorList>
    </citation>
    <scope>NUCLEOTIDE SEQUENCE [LARGE SCALE GENOMIC DNA]</scope>
    <source>
        <strain evidence="4">cv. Nipponbare</strain>
    </source>
</reference>
<evidence type="ECO:0000256" key="1">
    <source>
        <dbReference type="SAM" id="MobiDB-lite"/>
    </source>
</evidence>
<dbReference type="EMBL" id="AP005743">
    <property type="protein sequence ID" value="BAD23570.1"/>
    <property type="molecule type" value="Genomic_DNA"/>
</dbReference>
<accession>Q6K300</accession>
<dbReference type="EMBL" id="AP005009">
    <property type="protein sequence ID" value="BAD25705.1"/>
    <property type="molecule type" value="Genomic_DNA"/>
</dbReference>
<evidence type="ECO:0000313" key="2">
    <source>
        <dbReference type="EMBL" id="BAD23570.1"/>
    </source>
</evidence>